<organism evidence="1 2">
    <name type="scientific">Anoxybacillus andreesenii</name>
    <dbReference type="NCBI Taxonomy" id="1325932"/>
    <lineage>
        <taxon>Bacteria</taxon>
        <taxon>Bacillati</taxon>
        <taxon>Bacillota</taxon>
        <taxon>Bacilli</taxon>
        <taxon>Bacillales</taxon>
        <taxon>Anoxybacillaceae</taxon>
        <taxon>Anoxybacillus</taxon>
    </lineage>
</organism>
<proteinExistence type="predicted"/>
<dbReference type="NCBIfam" id="TIGR02289">
    <property type="entry name" value="M3_not_pepF"/>
    <property type="match status" value="1"/>
</dbReference>
<dbReference type="PANTHER" id="PTHR11804:SF28">
    <property type="entry name" value="OLIGOENDOPEPTIDASE F"/>
    <property type="match status" value="1"/>
</dbReference>
<dbReference type="Proteomes" id="UP001231362">
    <property type="component" value="Unassembled WGS sequence"/>
</dbReference>
<dbReference type="InterPro" id="IPR011976">
    <property type="entry name" value="Pept_M3B_oligopep-rel"/>
</dbReference>
<dbReference type="EMBL" id="JAUSTU010000001">
    <property type="protein sequence ID" value="MDQ0154100.1"/>
    <property type="molecule type" value="Genomic_DNA"/>
</dbReference>
<dbReference type="SUPFAM" id="SSF55486">
    <property type="entry name" value="Metalloproteases ('zincins'), catalytic domain"/>
    <property type="match status" value="1"/>
</dbReference>
<dbReference type="Gene3D" id="1.10.1370.30">
    <property type="match status" value="1"/>
</dbReference>
<comment type="caution">
    <text evidence="1">The sequence shown here is derived from an EMBL/GenBank/DDBJ whole genome shotgun (WGS) entry which is preliminary data.</text>
</comment>
<evidence type="ECO:0000313" key="2">
    <source>
        <dbReference type="Proteomes" id="UP001231362"/>
    </source>
</evidence>
<gene>
    <name evidence="1" type="ORF">J2S07_000398</name>
</gene>
<dbReference type="RefSeq" id="WP_307148713.1">
    <property type="nucleotide sequence ID" value="NZ_JAUSTU010000001.1"/>
</dbReference>
<dbReference type="PANTHER" id="PTHR11804">
    <property type="entry name" value="PROTEASE M3 THIMET OLIGOPEPTIDASE-RELATED"/>
    <property type="match status" value="1"/>
</dbReference>
<accession>A0ABT9UZI0</accession>
<keyword evidence="2" id="KW-1185">Reference proteome</keyword>
<name>A0ABT9UZI0_9BACL</name>
<sequence length="564" mass="66532">MGFSQYTYSRPNFEAVEQSFDKALQKFKDATTFEEQNEAMREINDLRNDLGTMFNLVYIRHSVDTNDEFYQAEQDVMDELEPQVDGLVTKYYEALVHSRFRAELEARWGKQLFALAEAQLKVFSPEIVPLLQKENKLSTEYTKLMASAKIMFEGEERTLAQMEPFTESKDRDMRKRASEARFGFLASHEEELDRIFDDLVKVRTEIAHKLGYNNFVELAYHRMQRTDYNAEMVAKFRDQVKEYIVPVATKLKKRQQERIGVDSLKYYDEGFNFESGNAVPKGSPEWIIENGQKMYDELSKETGEFFTFMRENELMDLVAKKGKAGGGYCTFIENYKAPFIFSNFNGTSYDIDVLTHEAGHAFQVYSSRHFDIPEYYWPTYEACEIHSMSMEFFTWPWMERFFKEDSDKYKFTHLSSGLLFLPYGVSVDEFQHWVYENPNATPKERKQVWREIEKKYLPHKDYDGNEYLENGGFWQRQGHIYNSPFYYIDYTLAQICAFQFWKRSREDQKCAWEDYVKLCKLGGSKPFTELVKEANLISPFEDGCVESVVGEIESWLNTVDDKKL</sequence>
<protein>
    <submittedName>
        <fullName evidence="1">M3 family oligoendopeptidase</fullName>
    </submittedName>
</protein>
<dbReference type="CDD" id="cd09606">
    <property type="entry name" value="M3B_PepF"/>
    <property type="match status" value="1"/>
</dbReference>
<reference evidence="1 2" key="1">
    <citation type="submission" date="2023-07" db="EMBL/GenBank/DDBJ databases">
        <title>Genomic Encyclopedia of Type Strains, Phase IV (KMG-IV): sequencing the most valuable type-strain genomes for metagenomic binning, comparative biology and taxonomic classification.</title>
        <authorList>
            <person name="Goeker M."/>
        </authorList>
    </citation>
    <scope>NUCLEOTIDE SEQUENCE [LARGE SCALE GENOMIC DNA]</scope>
    <source>
        <strain evidence="1 2">DSM 23948</strain>
    </source>
</reference>
<dbReference type="InterPro" id="IPR045090">
    <property type="entry name" value="Pept_M3A_M3B"/>
</dbReference>
<evidence type="ECO:0000313" key="1">
    <source>
        <dbReference type="EMBL" id="MDQ0154100.1"/>
    </source>
</evidence>